<dbReference type="Proteomes" id="UP001168528">
    <property type="component" value="Unassembled WGS sequence"/>
</dbReference>
<feature type="domain" description="SGNH hydrolase-type esterase" evidence="1">
    <location>
        <begin position="251"/>
        <end position="394"/>
    </location>
</feature>
<dbReference type="EMBL" id="JAUKPO010000001">
    <property type="protein sequence ID" value="MDO1445043.1"/>
    <property type="molecule type" value="Genomic_DNA"/>
</dbReference>
<proteinExistence type="predicted"/>
<dbReference type="SUPFAM" id="SSF52266">
    <property type="entry name" value="SGNH hydrolase"/>
    <property type="match status" value="1"/>
</dbReference>
<dbReference type="InterPro" id="IPR013830">
    <property type="entry name" value="SGNH_hydro"/>
</dbReference>
<evidence type="ECO:0000313" key="2">
    <source>
        <dbReference type="EMBL" id="MDO1445043.1"/>
    </source>
</evidence>
<keyword evidence="3" id="KW-1185">Reference proteome</keyword>
<dbReference type="Gene3D" id="2.60.120.1360">
    <property type="match status" value="1"/>
</dbReference>
<dbReference type="PANTHER" id="PTHR30383">
    <property type="entry name" value="THIOESTERASE 1/PROTEASE 1/LYSOPHOSPHOLIPASE L1"/>
    <property type="match status" value="1"/>
</dbReference>
<organism evidence="2 3">
    <name type="scientific">Rhodocytophaga aerolata</name>
    <dbReference type="NCBI Taxonomy" id="455078"/>
    <lineage>
        <taxon>Bacteria</taxon>
        <taxon>Pseudomonadati</taxon>
        <taxon>Bacteroidota</taxon>
        <taxon>Cytophagia</taxon>
        <taxon>Cytophagales</taxon>
        <taxon>Rhodocytophagaceae</taxon>
        <taxon>Rhodocytophaga</taxon>
    </lineage>
</organism>
<dbReference type="InterPro" id="IPR036514">
    <property type="entry name" value="SGNH_hydro_sf"/>
</dbReference>
<dbReference type="Gene3D" id="3.40.50.1110">
    <property type="entry name" value="SGNH hydrolase"/>
    <property type="match status" value="1"/>
</dbReference>
<gene>
    <name evidence="2" type="ORF">Q0590_02215</name>
</gene>
<evidence type="ECO:0000313" key="3">
    <source>
        <dbReference type="Proteomes" id="UP001168528"/>
    </source>
</evidence>
<comment type="caution">
    <text evidence="2">The sequence shown here is derived from an EMBL/GenBank/DDBJ whole genome shotgun (WGS) entry which is preliminary data.</text>
</comment>
<reference evidence="2" key="1">
    <citation type="submission" date="2023-07" db="EMBL/GenBank/DDBJ databases">
        <title>The genome sequence of Rhodocytophaga aerolata KACC 12507.</title>
        <authorList>
            <person name="Zhang X."/>
        </authorList>
    </citation>
    <scope>NUCLEOTIDE SEQUENCE</scope>
    <source>
        <strain evidence="2">KACC 12507</strain>
    </source>
</reference>
<dbReference type="PANTHER" id="PTHR30383:SF29">
    <property type="entry name" value="SGNH HYDROLASE-TYPE ESTERASE DOMAIN-CONTAINING PROTEIN"/>
    <property type="match status" value="1"/>
</dbReference>
<dbReference type="Pfam" id="PF13472">
    <property type="entry name" value="Lipase_GDSL_2"/>
    <property type="match status" value="1"/>
</dbReference>
<protein>
    <submittedName>
        <fullName evidence="2">GDSL-type esterase/lipase family protein</fullName>
    </submittedName>
</protein>
<name>A0ABT8R150_9BACT</name>
<accession>A0ABT8R150</accession>
<dbReference type="InterPro" id="IPR051532">
    <property type="entry name" value="Ester_Hydrolysis_Enzymes"/>
</dbReference>
<dbReference type="RefSeq" id="WP_302035842.1">
    <property type="nucleotide sequence ID" value="NZ_JAUKPO010000001.1"/>
</dbReference>
<sequence>MKRRTEFRLLLSLAILSGFAFTTLHSSYSNTHPYSIYPFIKTDKNRIRQYASAGLHHFYMALDSVAKGHRQQVRVVHIGDSHIQADIFSGRVRELFYKDSLIGNAGRGFVFPYAAVRTNNPVTIKTSYTGQWTGCRNVEKSKTCNWGLSGITASTSDSSATFTINPNAYPEYIYPISRIKIFYDVADSTFFSVNLLTEADRIVSREVNTQGFVEYVLKAPLDQITIGLEKTHPAQTGFTLQGLTFESGNRGMQYHSIGINGAEVASFLRTTLEPNLHVLNPDLVIVSLGTNDAYMATFDEKGFKRNYGTLIQRIRKAAPQASILLTTPGDSYRSRKYTNYNNAKATQQILDLAEETGCGVWNFYEIMGGLRSINQWYASGLASKDKIHLTKKGYVLQGELLYEALLRDYTTYTAKHSKITVKNPE</sequence>
<evidence type="ECO:0000259" key="1">
    <source>
        <dbReference type="Pfam" id="PF13472"/>
    </source>
</evidence>